<comment type="caution">
    <text evidence="2">The sequence shown here is derived from an EMBL/GenBank/DDBJ whole genome shotgun (WGS) entry which is preliminary data.</text>
</comment>
<dbReference type="InterPro" id="IPR020904">
    <property type="entry name" value="Sc_DH/Rdtase_CS"/>
</dbReference>
<dbReference type="Proteomes" id="UP001519343">
    <property type="component" value="Unassembled WGS sequence"/>
</dbReference>
<dbReference type="InterPro" id="IPR036291">
    <property type="entry name" value="NAD(P)-bd_dom_sf"/>
</dbReference>
<dbReference type="Gene3D" id="3.40.50.720">
    <property type="entry name" value="NAD(P)-binding Rossmann-like Domain"/>
    <property type="match status" value="1"/>
</dbReference>
<evidence type="ECO:0000313" key="2">
    <source>
        <dbReference type="EMBL" id="MBP1931135.1"/>
    </source>
</evidence>
<gene>
    <name evidence="2" type="ORF">J2Z37_001132</name>
</gene>
<reference evidence="2 3" key="1">
    <citation type="submission" date="2021-03" db="EMBL/GenBank/DDBJ databases">
        <title>Genomic Encyclopedia of Type Strains, Phase IV (KMG-IV): sequencing the most valuable type-strain genomes for metagenomic binning, comparative biology and taxonomic classification.</title>
        <authorList>
            <person name="Goeker M."/>
        </authorList>
    </citation>
    <scope>NUCLEOTIDE SEQUENCE [LARGE SCALE GENOMIC DNA]</scope>
    <source>
        <strain evidence="2 3">DSM 24738</strain>
    </source>
</reference>
<dbReference type="NCBIfam" id="NF005559">
    <property type="entry name" value="PRK07231.1"/>
    <property type="match status" value="1"/>
</dbReference>
<dbReference type="EMBL" id="JAGGKT010000002">
    <property type="protein sequence ID" value="MBP1931135.1"/>
    <property type="molecule type" value="Genomic_DNA"/>
</dbReference>
<accession>A0ABS4GMP7</accession>
<organism evidence="2 3">
    <name type="scientific">Ammoniphilus resinae</name>
    <dbReference type="NCBI Taxonomy" id="861532"/>
    <lineage>
        <taxon>Bacteria</taxon>
        <taxon>Bacillati</taxon>
        <taxon>Bacillota</taxon>
        <taxon>Bacilli</taxon>
        <taxon>Bacillales</taxon>
        <taxon>Paenibacillaceae</taxon>
        <taxon>Aneurinibacillus group</taxon>
        <taxon>Ammoniphilus</taxon>
    </lineage>
</organism>
<dbReference type="InterPro" id="IPR002347">
    <property type="entry name" value="SDR_fam"/>
</dbReference>
<dbReference type="RefSeq" id="WP_209809223.1">
    <property type="nucleotide sequence ID" value="NZ_JAGGKT010000002.1"/>
</dbReference>
<name>A0ABS4GMP7_9BACL</name>
<dbReference type="PRINTS" id="PR00080">
    <property type="entry name" value="SDRFAMILY"/>
</dbReference>
<proteinExistence type="inferred from homology"/>
<dbReference type="Pfam" id="PF13561">
    <property type="entry name" value="adh_short_C2"/>
    <property type="match status" value="1"/>
</dbReference>
<dbReference type="SUPFAM" id="SSF51735">
    <property type="entry name" value="NAD(P)-binding Rossmann-fold domains"/>
    <property type="match status" value="1"/>
</dbReference>
<protein>
    <submittedName>
        <fullName evidence="2">NAD(P)-dependent dehydrogenase (Short-subunit alcohol dehydrogenase family)</fullName>
    </submittedName>
</protein>
<evidence type="ECO:0000256" key="1">
    <source>
        <dbReference type="ARBA" id="ARBA00006484"/>
    </source>
</evidence>
<evidence type="ECO:0000313" key="3">
    <source>
        <dbReference type="Proteomes" id="UP001519343"/>
    </source>
</evidence>
<sequence length="255" mass="27452">MNFQLDFSDKVVIVTGASRGIGKSIALGFGSLGANVVLVSRNKEQLEETAVLVRDRGGKALVIPADLSDLGQIQKVVDTVKQNFAKIDVLVNNSGVTRRKPAEEVTEEDWNLIMDLNQKSYFFMCQAVGKEMIKQGHGKIVNMASIGGFVAITNSSPYTSSKGAVVQMTKVLACEWAKYNIQVNAIGPGYIATELIANAVKNEEFLNRIVTRTPSKRLGNPDEIVGGVLYLSSDLANYVTGHTLMIDGGLTALGV</sequence>
<keyword evidence="3" id="KW-1185">Reference proteome</keyword>
<dbReference type="PROSITE" id="PS00061">
    <property type="entry name" value="ADH_SHORT"/>
    <property type="match status" value="1"/>
</dbReference>
<dbReference type="PANTHER" id="PTHR42760">
    <property type="entry name" value="SHORT-CHAIN DEHYDROGENASES/REDUCTASES FAMILY MEMBER"/>
    <property type="match status" value="1"/>
</dbReference>
<comment type="similarity">
    <text evidence="1">Belongs to the short-chain dehydrogenases/reductases (SDR) family.</text>
</comment>
<dbReference type="PRINTS" id="PR00081">
    <property type="entry name" value="GDHRDH"/>
</dbReference>